<dbReference type="Proteomes" id="UP000030676">
    <property type="component" value="Unassembled WGS sequence"/>
</dbReference>
<dbReference type="EMBL" id="JH658851">
    <property type="protein sequence ID" value="EXL76627.1"/>
    <property type="molecule type" value="Genomic_DNA"/>
</dbReference>
<dbReference type="HOGENOM" id="CLU_2671119_0_0_1"/>
<organism evidence="1">
    <name type="scientific">Fusarium oxysporum f. sp. conglutinans race 2 54008</name>
    <dbReference type="NCBI Taxonomy" id="1089457"/>
    <lineage>
        <taxon>Eukaryota</taxon>
        <taxon>Fungi</taxon>
        <taxon>Dikarya</taxon>
        <taxon>Ascomycota</taxon>
        <taxon>Pezizomycotina</taxon>
        <taxon>Sordariomycetes</taxon>
        <taxon>Hypocreomycetidae</taxon>
        <taxon>Hypocreales</taxon>
        <taxon>Nectriaceae</taxon>
        <taxon>Fusarium</taxon>
        <taxon>Fusarium oxysporum species complex</taxon>
    </lineage>
</organism>
<reference evidence="1" key="1">
    <citation type="submission" date="2011-11" db="EMBL/GenBank/DDBJ databases">
        <title>The Genome Sequence of Fusarium oxysporum PHW808.</title>
        <authorList>
            <consortium name="The Broad Institute Genome Sequencing Platform"/>
            <person name="Ma L.-J."/>
            <person name="Gale L.R."/>
            <person name="Schwartz D.C."/>
            <person name="Zhou S."/>
            <person name="Corby-Kistler H."/>
            <person name="Young S.K."/>
            <person name="Zeng Q."/>
            <person name="Gargeya S."/>
            <person name="Fitzgerald M."/>
            <person name="Haas B."/>
            <person name="Abouelleil A."/>
            <person name="Alvarado L."/>
            <person name="Arachchi H.M."/>
            <person name="Berlin A."/>
            <person name="Brown A."/>
            <person name="Chapman S.B."/>
            <person name="Chen Z."/>
            <person name="Dunbar C."/>
            <person name="Freedman E."/>
            <person name="Gearin G."/>
            <person name="Goldberg J."/>
            <person name="Griggs A."/>
            <person name="Gujja S."/>
            <person name="Heiman D."/>
            <person name="Howarth C."/>
            <person name="Larson L."/>
            <person name="Lui A."/>
            <person name="MacDonald P.J.P."/>
            <person name="Montmayeur A."/>
            <person name="Murphy C."/>
            <person name="Neiman D."/>
            <person name="Pearson M."/>
            <person name="Priest M."/>
            <person name="Roberts A."/>
            <person name="Saif S."/>
            <person name="Shea T."/>
            <person name="Shenoy N."/>
            <person name="Sisk P."/>
            <person name="Stolte C."/>
            <person name="Sykes S."/>
            <person name="Wortman J."/>
            <person name="Nusbaum C."/>
            <person name="Birren B."/>
        </authorList>
    </citation>
    <scope>NUCLEOTIDE SEQUENCE [LARGE SCALE GENOMIC DNA]</scope>
    <source>
        <strain evidence="1">54008</strain>
    </source>
</reference>
<gene>
    <name evidence="1" type="ORF">FOPG_08727</name>
</gene>
<proteinExistence type="predicted"/>
<accession>X0HJK3</accession>
<evidence type="ECO:0000313" key="1">
    <source>
        <dbReference type="EMBL" id="EXL76627.1"/>
    </source>
</evidence>
<reference evidence="1" key="2">
    <citation type="submission" date="2012-05" db="EMBL/GenBank/DDBJ databases">
        <title>The Genome Annotation of Fusarium oxysporum PHW808.</title>
        <authorList>
            <consortium name="The Broad Institute Genomics Platform"/>
            <person name="Ma L.-J."/>
            <person name="Corby-Kistler H."/>
            <person name="Broz K."/>
            <person name="Gale L.R."/>
            <person name="Jonkers W."/>
            <person name="O'Donnell K."/>
            <person name="Ploetz R."/>
            <person name="Steinberg C."/>
            <person name="Schwartz D.C."/>
            <person name="VanEtten H."/>
            <person name="Zhou S."/>
            <person name="Young S.K."/>
            <person name="Zeng Q."/>
            <person name="Gargeya S."/>
            <person name="Fitzgerald M."/>
            <person name="Abouelleil A."/>
            <person name="Alvarado L."/>
            <person name="Chapman S.B."/>
            <person name="Gainer-Dewar J."/>
            <person name="Goldberg J."/>
            <person name="Griggs A."/>
            <person name="Gujja S."/>
            <person name="Hansen M."/>
            <person name="Howarth C."/>
            <person name="Imamovic A."/>
            <person name="Ireland A."/>
            <person name="Larimer J."/>
            <person name="McCowan C."/>
            <person name="Murphy C."/>
            <person name="Pearson M."/>
            <person name="Poon T.W."/>
            <person name="Priest M."/>
            <person name="Roberts A."/>
            <person name="Saif S."/>
            <person name="Shea T."/>
            <person name="Sykes S."/>
            <person name="Wortman J."/>
            <person name="Nusbaum C."/>
            <person name="Birren B."/>
        </authorList>
    </citation>
    <scope>NUCLEOTIDE SEQUENCE</scope>
    <source>
        <strain evidence="1">54008</strain>
    </source>
</reference>
<sequence>MGVGPIGDVEVGYIEAAAFDTCMLESFGGEVLTAWVVLPNRHFLRIKFVSKLPCSASKVLLDLSEVAGDKAPL</sequence>
<dbReference type="AlphaFoldDB" id="X0HJK3"/>
<name>X0HJK3_FUSOX</name>
<protein>
    <submittedName>
        <fullName evidence="1">Uncharacterized protein</fullName>
    </submittedName>
</protein>